<protein>
    <recommendedName>
        <fullName evidence="3">Protein kinase domain-containing protein</fullName>
    </recommendedName>
</protein>
<comment type="caution">
    <text evidence="1">The sequence shown here is derived from an EMBL/GenBank/DDBJ whole genome shotgun (WGS) entry which is preliminary data.</text>
</comment>
<evidence type="ECO:0000313" key="2">
    <source>
        <dbReference type="Proteomes" id="UP001338125"/>
    </source>
</evidence>
<gene>
    <name evidence="1" type="ORF">PT974_04158</name>
</gene>
<reference evidence="1 2" key="1">
    <citation type="submission" date="2024-01" db="EMBL/GenBank/DDBJ databases">
        <title>Complete genome of Cladobotryum mycophilum ATHUM6906.</title>
        <authorList>
            <person name="Christinaki A.C."/>
            <person name="Myridakis A.I."/>
            <person name="Kouvelis V.N."/>
        </authorList>
    </citation>
    <scope>NUCLEOTIDE SEQUENCE [LARGE SCALE GENOMIC DNA]</scope>
    <source>
        <strain evidence="1 2">ATHUM6906</strain>
    </source>
</reference>
<organism evidence="1 2">
    <name type="scientific">Cladobotryum mycophilum</name>
    <dbReference type="NCBI Taxonomy" id="491253"/>
    <lineage>
        <taxon>Eukaryota</taxon>
        <taxon>Fungi</taxon>
        <taxon>Dikarya</taxon>
        <taxon>Ascomycota</taxon>
        <taxon>Pezizomycotina</taxon>
        <taxon>Sordariomycetes</taxon>
        <taxon>Hypocreomycetidae</taxon>
        <taxon>Hypocreales</taxon>
        <taxon>Hypocreaceae</taxon>
        <taxon>Cladobotryum</taxon>
    </lineage>
</organism>
<dbReference type="Proteomes" id="UP001338125">
    <property type="component" value="Unassembled WGS sequence"/>
</dbReference>
<proteinExistence type="predicted"/>
<sequence length="66" mass="7300">MVNDSGMPVLVDFGSAREIGKPLGTSRGTTGWIQGRIEDYTTSKGEHDVFGLEKIRAWLDSPTFRD</sequence>
<accession>A0ABR0SU91</accession>
<dbReference type="EMBL" id="JAVFKD010000004">
    <property type="protein sequence ID" value="KAK5995740.1"/>
    <property type="molecule type" value="Genomic_DNA"/>
</dbReference>
<name>A0ABR0SU91_9HYPO</name>
<evidence type="ECO:0000313" key="1">
    <source>
        <dbReference type="EMBL" id="KAK5995740.1"/>
    </source>
</evidence>
<keyword evidence="2" id="KW-1185">Reference proteome</keyword>
<evidence type="ECO:0008006" key="3">
    <source>
        <dbReference type="Google" id="ProtNLM"/>
    </source>
</evidence>